<keyword evidence="2" id="KW-1185">Reference proteome</keyword>
<dbReference type="Proteomes" id="UP001501777">
    <property type="component" value="Unassembled WGS sequence"/>
</dbReference>
<protein>
    <submittedName>
        <fullName evidence="1">Uncharacterized protein</fullName>
    </submittedName>
</protein>
<organism evidence="1 2">
    <name type="scientific">Streptomyces longisporus</name>
    <dbReference type="NCBI Taxonomy" id="1948"/>
    <lineage>
        <taxon>Bacteria</taxon>
        <taxon>Bacillati</taxon>
        <taxon>Actinomycetota</taxon>
        <taxon>Actinomycetes</taxon>
        <taxon>Kitasatosporales</taxon>
        <taxon>Streptomycetaceae</taxon>
        <taxon>Streptomyces</taxon>
    </lineage>
</organism>
<sequence length="56" mass="5685">MCARCLPHVTGPQRAGSGDDVDVPAGLVSVHGEWIGAVYAVGAAIAQACYEVTESV</sequence>
<evidence type="ECO:0000313" key="1">
    <source>
        <dbReference type="EMBL" id="GAA2484881.1"/>
    </source>
</evidence>
<proteinExistence type="predicted"/>
<reference evidence="1 2" key="1">
    <citation type="journal article" date="2019" name="Int. J. Syst. Evol. Microbiol.">
        <title>The Global Catalogue of Microorganisms (GCM) 10K type strain sequencing project: providing services to taxonomists for standard genome sequencing and annotation.</title>
        <authorList>
            <consortium name="The Broad Institute Genomics Platform"/>
            <consortium name="The Broad Institute Genome Sequencing Center for Infectious Disease"/>
            <person name="Wu L."/>
            <person name="Ma J."/>
        </authorList>
    </citation>
    <scope>NUCLEOTIDE SEQUENCE [LARGE SCALE GENOMIC DNA]</scope>
    <source>
        <strain evidence="1 2">JCM 4395</strain>
    </source>
</reference>
<comment type="caution">
    <text evidence="1">The sequence shown here is derived from an EMBL/GenBank/DDBJ whole genome shotgun (WGS) entry which is preliminary data.</text>
</comment>
<accession>A0ABN3LIG6</accession>
<evidence type="ECO:0000313" key="2">
    <source>
        <dbReference type="Proteomes" id="UP001501777"/>
    </source>
</evidence>
<gene>
    <name evidence="1" type="ORF">GCM10010276_23360</name>
</gene>
<name>A0ABN3LIG6_STRLO</name>
<dbReference type="EMBL" id="BAAASG010000006">
    <property type="protein sequence ID" value="GAA2484881.1"/>
    <property type="molecule type" value="Genomic_DNA"/>
</dbReference>